<feature type="coiled-coil region" evidence="2">
    <location>
        <begin position="42"/>
        <end position="69"/>
    </location>
</feature>
<keyword evidence="2" id="KW-0175">Coiled coil</keyword>
<organism evidence="5 6">
    <name type="scientific">Lactococcus lactis</name>
    <dbReference type="NCBI Taxonomy" id="1358"/>
    <lineage>
        <taxon>Bacteria</taxon>
        <taxon>Bacillati</taxon>
        <taxon>Bacillota</taxon>
        <taxon>Bacilli</taxon>
        <taxon>Lactobacillales</taxon>
        <taxon>Streptococcaceae</taxon>
        <taxon>Lactococcus</taxon>
    </lineage>
</organism>
<feature type="domain" description="Phage capsid-like C-terminal" evidence="4">
    <location>
        <begin position="127"/>
        <end position="394"/>
    </location>
</feature>
<dbReference type="Pfam" id="PF05065">
    <property type="entry name" value="Phage_capsid"/>
    <property type="match status" value="1"/>
</dbReference>
<dbReference type="InterPro" id="IPR024455">
    <property type="entry name" value="Phage_capsid"/>
</dbReference>
<feature type="compositionally biased region" description="Low complexity" evidence="3">
    <location>
        <begin position="410"/>
        <end position="425"/>
    </location>
</feature>
<dbReference type="Proteomes" id="UP001152614">
    <property type="component" value="Unassembled WGS sequence"/>
</dbReference>
<evidence type="ECO:0000313" key="5">
    <source>
        <dbReference type="EMBL" id="MDG4983498.1"/>
    </source>
</evidence>
<dbReference type="AlphaFoldDB" id="A0A9X4S4B0"/>
<accession>A0A9X4S4B0</accession>
<evidence type="ECO:0000259" key="4">
    <source>
        <dbReference type="Pfam" id="PF05065"/>
    </source>
</evidence>
<name>A0A9X4S4B0_9LACT</name>
<evidence type="ECO:0000256" key="2">
    <source>
        <dbReference type="SAM" id="Coils"/>
    </source>
</evidence>
<dbReference type="InterPro" id="IPR054612">
    <property type="entry name" value="Phage_capsid-like_C"/>
</dbReference>
<evidence type="ECO:0000256" key="3">
    <source>
        <dbReference type="SAM" id="MobiDB-lite"/>
    </source>
</evidence>
<proteinExistence type="predicted"/>
<evidence type="ECO:0000256" key="1">
    <source>
        <dbReference type="ARBA" id="ARBA00004328"/>
    </source>
</evidence>
<evidence type="ECO:0000313" key="6">
    <source>
        <dbReference type="Proteomes" id="UP001152614"/>
    </source>
</evidence>
<comment type="subcellular location">
    <subcellularLocation>
        <location evidence="1">Virion</location>
    </subcellularLocation>
</comment>
<dbReference type="RefSeq" id="WP_278228819.1">
    <property type="nucleotide sequence ID" value="NZ_JAOWLY010000004.1"/>
</dbReference>
<sequence>MGVKLTVNQLNEAWIASGDKVTDFNDQINMALNDDNFSAEAMSELKNKRDNEKVRRDALREQLVEAQAEQVVNMREEDKAPLTKKENNLKNQFVSDFVNMVRNPMAFLNTVSSNDTNGDNGNDSAAGLTIPQDIRTAINTLARQYDSLQQYVRVENVTTLSGSRVYEKWTDVTPLTVMDTEDGEIPDLDNPRLTIIKYLIKRYAGIITATNTLLKDTAENILAWLSSWIAKKVVVTRNQAIIAVMQAVPKKPTIANFDDVITMINTSVDPAIIATSSLLTNQSGLNKLALVKTAEGKYLLESDPTKPNSYLVKGKQVIVVADRWLPNGGTTNAPVYPLYYGDMSQAITLFDRENMSLLPTNIGAGAFETDTTKIRVIDRFDVKATDSEALVAGSFTAIADQVGNFTGAPTTTTTTQATTTTTSHA</sequence>
<comment type="caution">
    <text evidence="5">The sequence shown here is derived from an EMBL/GenBank/DDBJ whole genome shotgun (WGS) entry which is preliminary data.</text>
</comment>
<gene>
    <name evidence="5" type="ORF">OGZ51_04975</name>
</gene>
<feature type="region of interest" description="Disordered" evidence="3">
    <location>
        <begin position="406"/>
        <end position="425"/>
    </location>
</feature>
<reference evidence="5" key="2">
    <citation type="journal article" date="2023" name="Food Microbiol.">
        <title>Evaluation of the fermentation potential of lactic acid bacteria isolated from herbs, fruits and vegetables as starter cultures in nut-based milk alternatives.</title>
        <authorList>
            <person name="Huang W."/>
            <person name="Dong A."/>
            <person name="Pham H.T."/>
            <person name="Zhou C."/>
            <person name="Huo Z."/>
            <person name="Watjen A.P."/>
            <person name="Prakash S."/>
            <person name="Bang-Berthelsen C.H."/>
            <person name="Turner M.S."/>
        </authorList>
    </citation>
    <scope>NUCLEOTIDE SEQUENCE</scope>
    <source>
        <strain evidence="5">3</strain>
    </source>
</reference>
<dbReference type="EMBL" id="JAOWLY010000004">
    <property type="protein sequence ID" value="MDG4983498.1"/>
    <property type="molecule type" value="Genomic_DNA"/>
</dbReference>
<reference evidence="5" key="1">
    <citation type="submission" date="2022-10" db="EMBL/GenBank/DDBJ databases">
        <authorList>
            <person name="Turner M.S."/>
            <person name="Huang W."/>
        </authorList>
    </citation>
    <scope>NUCLEOTIDE SEQUENCE</scope>
    <source>
        <strain evidence="5">3</strain>
    </source>
</reference>
<protein>
    <submittedName>
        <fullName evidence="5">Phage major capsid protein</fullName>
    </submittedName>
</protein>
<dbReference type="NCBIfam" id="TIGR01554">
    <property type="entry name" value="major_cap_HK97"/>
    <property type="match status" value="1"/>
</dbReference>
<dbReference type="SUPFAM" id="SSF56563">
    <property type="entry name" value="Major capsid protein gp5"/>
    <property type="match status" value="1"/>
</dbReference>